<dbReference type="OrthoDB" id="3545128at2759"/>
<evidence type="ECO:0000313" key="2">
    <source>
        <dbReference type="Proteomes" id="UP000184330"/>
    </source>
</evidence>
<accession>A0A1L7X393</accession>
<keyword evidence="2" id="KW-1185">Reference proteome</keyword>
<evidence type="ECO:0000313" key="1">
    <source>
        <dbReference type="EMBL" id="CZR59488.1"/>
    </source>
</evidence>
<dbReference type="EMBL" id="FJOG01000014">
    <property type="protein sequence ID" value="CZR59488.1"/>
    <property type="molecule type" value="Genomic_DNA"/>
</dbReference>
<gene>
    <name evidence="1" type="ORF">PAC_09380</name>
</gene>
<name>A0A1L7X393_9HELO</name>
<sequence>MISPTAVVLAVVFPLLLCLLMLLGTLLCRGRQRRAFDAIDLQRLHDKCAKFEKRLAAFPEAWDGNQRSGFSRGEVGDSFDAIQQRLGPYVQKWIDFDDPKNDSATRIEAVLFPEPPPKHALSTSKDTRVFPNPHQYTPAEICAFLEQTDTRAEISKYIMSSILLHAVSLEGDPFQTLLPFGASDMYGLDRLKTLIRGVDLSTNVCVHIGTFGFHYAYKGDTKPRFIALFESLFDPYYTMKSPADVAQHRLELRDVLDAAIQHGMKAVGQAFDKTEYRWGTRDDVALMISPALHALVYEDEKLKYDVEDISSSADNNSFQTEMESAINVGIETIKAINVLITNLRSTPDLVQRISSQSQQLSIMLGALHQDLQHDPAQNRKSIGGLREREQRESPLCVRRKISAWPEEGAFRAHARPGKMCASSIWGEGDAASATTRPSIISNAGAGDESSPVRADATRFRGGWLVKFQIG</sequence>
<proteinExistence type="predicted"/>
<protein>
    <submittedName>
        <fullName evidence="1">Uncharacterized protein</fullName>
    </submittedName>
</protein>
<dbReference type="Proteomes" id="UP000184330">
    <property type="component" value="Unassembled WGS sequence"/>
</dbReference>
<dbReference type="AlphaFoldDB" id="A0A1L7X393"/>
<reference evidence="1 2" key="1">
    <citation type="submission" date="2016-03" db="EMBL/GenBank/DDBJ databases">
        <authorList>
            <person name="Ploux O."/>
        </authorList>
    </citation>
    <scope>NUCLEOTIDE SEQUENCE [LARGE SCALE GENOMIC DNA]</scope>
    <source>
        <strain evidence="1 2">UAMH 11012</strain>
    </source>
</reference>
<organism evidence="1 2">
    <name type="scientific">Phialocephala subalpina</name>
    <dbReference type="NCBI Taxonomy" id="576137"/>
    <lineage>
        <taxon>Eukaryota</taxon>
        <taxon>Fungi</taxon>
        <taxon>Dikarya</taxon>
        <taxon>Ascomycota</taxon>
        <taxon>Pezizomycotina</taxon>
        <taxon>Leotiomycetes</taxon>
        <taxon>Helotiales</taxon>
        <taxon>Mollisiaceae</taxon>
        <taxon>Phialocephala</taxon>
        <taxon>Phialocephala fortinii species complex</taxon>
    </lineage>
</organism>